<feature type="transmembrane region" description="Helical" evidence="1">
    <location>
        <begin position="65"/>
        <end position="85"/>
    </location>
</feature>
<dbReference type="OrthoDB" id="3828660at2"/>
<organism evidence="2 3">
    <name type="scientific">Stackebrandtia albiflava</name>
    <dbReference type="NCBI Taxonomy" id="406432"/>
    <lineage>
        <taxon>Bacteria</taxon>
        <taxon>Bacillati</taxon>
        <taxon>Actinomycetota</taxon>
        <taxon>Actinomycetes</taxon>
        <taxon>Glycomycetales</taxon>
        <taxon>Glycomycetaceae</taxon>
        <taxon>Stackebrandtia</taxon>
    </lineage>
</organism>
<keyword evidence="1" id="KW-0812">Transmembrane</keyword>
<comment type="caution">
    <text evidence="2">The sequence shown here is derived from an EMBL/GenBank/DDBJ whole genome shotgun (WGS) entry which is preliminary data.</text>
</comment>
<dbReference type="AlphaFoldDB" id="A0A562VB79"/>
<keyword evidence="1" id="KW-0472">Membrane</keyword>
<protein>
    <submittedName>
        <fullName evidence="2">Uncharacterized protein</fullName>
    </submittedName>
</protein>
<name>A0A562VB79_9ACTN</name>
<evidence type="ECO:0000256" key="1">
    <source>
        <dbReference type="SAM" id="Phobius"/>
    </source>
</evidence>
<keyword evidence="1" id="KW-1133">Transmembrane helix</keyword>
<dbReference type="RefSeq" id="WP_147133313.1">
    <property type="nucleotide sequence ID" value="NZ_BAABIJ010000001.1"/>
</dbReference>
<dbReference type="Proteomes" id="UP000321617">
    <property type="component" value="Unassembled WGS sequence"/>
</dbReference>
<proteinExistence type="predicted"/>
<evidence type="ECO:0000313" key="3">
    <source>
        <dbReference type="Proteomes" id="UP000321617"/>
    </source>
</evidence>
<reference evidence="2 3" key="1">
    <citation type="journal article" date="2013" name="Stand. Genomic Sci.">
        <title>Genomic Encyclopedia of Type Strains, Phase I: The one thousand microbial genomes (KMG-I) project.</title>
        <authorList>
            <person name="Kyrpides N.C."/>
            <person name="Woyke T."/>
            <person name="Eisen J.A."/>
            <person name="Garrity G."/>
            <person name="Lilburn T.G."/>
            <person name="Beck B.J."/>
            <person name="Whitman W.B."/>
            <person name="Hugenholtz P."/>
            <person name="Klenk H.P."/>
        </authorList>
    </citation>
    <scope>NUCLEOTIDE SEQUENCE [LARGE SCALE GENOMIC DNA]</scope>
    <source>
        <strain evidence="2 3">DSM 45044</strain>
    </source>
</reference>
<dbReference type="EMBL" id="VLLL01000005">
    <property type="protein sequence ID" value="TWJ15132.1"/>
    <property type="molecule type" value="Genomic_DNA"/>
</dbReference>
<keyword evidence="3" id="KW-1185">Reference proteome</keyword>
<feature type="transmembrane region" description="Helical" evidence="1">
    <location>
        <begin position="91"/>
        <end position="110"/>
    </location>
</feature>
<gene>
    <name evidence="2" type="ORF">LX16_0831</name>
</gene>
<feature type="transmembrane region" description="Helical" evidence="1">
    <location>
        <begin position="34"/>
        <end position="58"/>
    </location>
</feature>
<accession>A0A562VB79</accession>
<sequence>MIDWLTAAIQILALLAAAWYLVETLRKRPVLRRHMIGMAVLEAVVVVQLVVSIVLLLGQSGSADTVMFIGYLATTVLVLPVAAIWGSVDRSHWGTAVVCGACLTVAAVLMRMDQIWRMIVA</sequence>
<evidence type="ECO:0000313" key="2">
    <source>
        <dbReference type="EMBL" id="TWJ15132.1"/>
    </source>
</evidence>